<evidence type="ECO:0000313" key="3">
    <source>
        <dbReference type="Proteomes" id="UP000199308"/>
    </source>
</evidence>
<gene>
    <name evidence="2" type="ORF">SAMN05660429_02903</name>
</gene>
<dbReference type="EMBL" id="FOHK01000017">
    <property type="protein sequence ID" value="SET86270.1"/>
    <property type="molecule type" value="Genomic_DNA"/>
</dbReference>
<dbReference type="Gene3D" id="3.20.20.370">
    <property type="entry name" value="Glycoside hydrolase/deacetylase"/>
    <property type="match status" value="1"/>
</dbReference>
<dbReference type="Proteomes" id="UP000199308">
    <property type="component" value="Unassembled WGS sequence"/>
</dbReference>
<dbReference type="PANTHER" id="PTHR30105">
    <property type="entry name" value="UNCHARACTERIZED YIBQ-RELATED"/>
    <property type="match status" value="1"/>
</dbReference>
<evidence type="ECO:0000313" key="2">
    <source>
        <dbReference type="EMBL" id="SET86270.1"/>
    </source>
</evidence>
<dbReference type="AlphaFoldDB" id="A0A1I0HQH9"/>
<dbReference type="PANTHER" id="PTHR30105:SF2">
    <property type="entry name" value="DIVERGENT POLYSACCHARIDE DEACETYLASE SUPERFAMILY"/>
    <property type="match status" value="1"/>
</dbReference>
<protein>
    <recommendedName>
        <fullName evidence="4">Divergent polysaccharide deacetylase</fullName>
    </recommendedName>
</protein>
<dbReference type="InterPro" id="IPR006837">
    <property type="entry name" value="Divergent_DAC"/>
</dbReference>
<keyword evidence="3" id="KW-1185">Reference proteome</keyword>
<dbReference type="SUPFAM" id="SSF88713">
    <property type="entry name" value="Glycoside hydrolase/deacetylase"/>
    <property type="match status" value="1"/>
</dbReference>
<dbReference type="Pfam" id="PF04748">
    <property type="entry name" value="Polysacc_deac_2"/>
    <property type="match status" value="1"/>
</dbReference>
<evidence type="ECO:0008006" key="4">
    <source>
        <dbReference type="Google" id="ProtNLM"/>
    </source>
</evidence>
<dbReference type="STRING" id="349064.SAMN05660429_02903"/>
<reference evidence="2 3" key="1">
    <citation type="submission" date="2016-10" db="EMBL/GenBank/DDBJ databases">
        <authorList>
            <person name="de Groot N.N."/>
        </authorList>
    </citation>
    <scope>NUCLEOTIDE SEQUENCE [LARGE SCALE GENOMIC DNA]</scope>
    <source>
        <strain evidence="2 3">DSM 19706</strain>
    </source>
</reference>
<dbReference type="OrthoDB" id="9784811at2"/>
<keyword evidence="1" id="KW-0732">Signal</keyword>
<name>A0A1I0HQH9_THASX</name>
<proteinExistence type="predicted"/>
<organism evidence="2 3">
    <name type="scientific">Thalassotalea agarivorans</name>
    <name type="common">Thalassomonas agarivorans</name>
    <dbReference type="NCBI Taxonomy" id="349064"/>
    <lineage>
        <taxon>Bacteria</taxon>
        <taxon>Pseudomonadati</taxon>
        <taxon>Pseudomonadota</taxon>
        <taxon>Gammaproteobacteria</taxon>
        <taxon>Alteromonadales</taxon>
        <taxon>Colwelliaceae</taxon>
        <taxon>Thalassotalea</taxon>
    </lineage>
</organism>
<dbReference type="CDD" id="cd10936">
    <property type="entry name" value="CE4_DAC2"/>
    <property type="match status" value="1"/>
</dbReference>
<dbReference type="InterPro" id="IPR011330">
    <property type="entry name" value="Glyco_hydro/deAcase_b/a-brl"/>
</dbReference>
<feature type="chain" id="PRO_5011531762" description="Divergent polysaccharide deacetylase" evidence="1">
    <location>
        <begin position="18"/>
        <end position="258"/>
    </location>
</feature>
<accession>A0A1I0HQH9</accession>
<feature type="signal peptide" evidence="1">
    <location>
        <begin position="1"/>
        <end position="17"/>
    </location>
</feature>
<sequence>MRIIFSCLLLISTSILADSHQVAIVIDDIGYRQSDVHAMDLPGKVTFAILPHTPLGKRLAQRAHAEHKDVILHIPMESALGKKLGPGALTSDMSEAEIHASLEHSFEEIPFAKGINNHMGSYLTTLHEPMMSTMKYLRERNAFFLDSVTTNESKALSAAKAHGVPTLSRHIFLDNNLTEEYIAGQFQLVIEAAQKRKHVIAIGHPHPKTVEVLTKLIPTLEQHDIHLVPLSKLLINEPVIASSPTPGVEETSGVSAPQ</sequence>
<evidence type="ECO:0000256" key="1">
    <source>
        <dbReference type="SAM" id="SignalP"/>
    </source>
</evidence>
<dbReference type="RefSeq" id="WP_093332064.1">
    <property type="nucleotide sequence ID" value="NZ_AP027363.1"/>
</dbReference>
<dbReference type="GO" id="GO:0005975">
    <property type="term" value="P:carbohydrate metabolic process"/>
    <property type="evidence" value="ECO:0007669"/>
    <property type="project" value="InterPro"/>
</dbReference>